<evidence type="ECO:0000256" key="1">
    <source>
        <dbReference type="SAM" id="Phobius"/>
    </source>
</evidence>
<reference evidence="2" key="2">
    <citation type="journal article" date="2015" name="Data Brief">
        <title>Shoot transcriptome of the giant reed, Arundo donax.</title>
        <authorList>
            <person name="Barrero R.A."/>
            <person name="Guerrero F.D."/>
            <person name="Moolhuijzen P."/>
            <person name="Goolsby J.A."/>
            <person name="Tidwell J."/>
            <person name="Bellgard S.E."/>
            <person name="Bellgard M.I."/>
        </authorList>
    </citation>
    <scope>NUCLEOTIDE SEQUENCE</scope>
    <source>
        <tissue evidence="2">Shoot tissue taken approximately 20 cm above the soil surface</tissue>
    </source>
</reference>
<keyword evidence="1" id="KW-0812">Transmembrane</keyword>
<proteinExistence type="predicted"/>
<organism evidence="2">
    <name type="scientific">Arundo donax</name>
    <name type="common">Giant reed</name>
    <name type="synonym">Donax arundinaceus</name>
    <dbReference type="NCBI Taxonomy" id="35708"/>
    <lineage>
        <taxon>Eukaryota</taxon>
        <taxon>Viridiplantae</taxon>
        <taxon>Streptophyta</taxon>
        <taxon>Embryophyta</taxon>
        <taxon>Tracheophyta</taxon>
        <taxon>Spermatophyta</taxon>
        <taxon>Magnoliopsida</taxon>
        <taxon>Liliopsida</taxon>
        <taxon>Poales</taxon>
        <taxon>Poaceae</taxon>
        <taxon>PACMAD clade</taxon>
        <taxon>Arundinoideae</taxon>
        <taxon>Arundineae</taxon>
        <taxon>Arundo</taxon>
    </lineage>
</organism>
<dbReference type="AlphaFoldDB" id="A0A0A9CTY3"/>
<keyword evidence="1" id="KW-1133">Transmembrane helix</keyword>
<keyword evidence="1" id="KW-0472">Membrane</keyword>
<dbReference type="EMBL" id="GBRH01221045">
    <property type="protein sequence ID" value="JAD76850.1"/>
    <property type="molecule type" value="Transcribed_RNA"/>
</dbReference>
<evidence type="ECO:0000313" key="2">
    <source>
        <dbReference type="EMBL" id="JAD76850.1"/>
    </source>
</evidence>
<accession>A0A0A9CTY3</accession>
<feature type="transmembrane region" description="Helical" evidence="1">
    <location>
        <begin position="20"/>
        <end position="43"/>
    </location>
</feature>
<sequence length="63" mass="7349">MAKSSLLQQLKSGKLLEMRFIFFFVSFSLRLIIIDVLCAVSLVTSQQSWCVSYWSCFTWWFGA</sequence>
<protein>
    <submittedName>
        <fullName evidence="2">Uncharacterized protein</fullName>
    </submittedName>
</protein>
<reference evidence="2" key="1">
    <citation type="submission" date="2014-09" db="EMBL/GenBank/DDBJ databases">
        <authorList>
            <person name="Magalhaes I.L.F."/>
            <person name="Oliveira U."/>
            <person name="Santos F.R."/>
            <person name="Vidigal T.H.D.A."/>
            <person name="Brescovit A.D."/>
            <person name="Santos A.J."/>
        </authorList>
    </citation>
    <scope>NUCLEOTIDE SEQUENCE</scope>
    <source>
        <tissue evidence="2">Shoot tissue taken approximately 20 cm above the soil surface</tissue>
    </source>
</reference>
<name>A0A0A9CTY3_ARUDO</name>